<evidence type="ECO:0008006" key="4">
    <source>
        <dbReference type="Google" id="ProtNLM"/>
    </source>
</evidence>
<name>A0ABN9WLB5_9DINO</name>
<feature type="region of interest" description="Disordered" evidence="1">
    <location>
        <begin position="334"/>
        <end position="386"/>
    </location>
</feature>
<evidence type="ECO:0000313" key="2">
    <source>
        <dbReference type="EMBL" id="CAK0887373.1"/>
    </source>
</evidence>
<feature type="compositionally biased region" description="Basic and acidic residues" evidence="1">
    <location>
        <begin position="340"/>
        <end position="366"/>
    </location>
</feature>
<accession>A0ABN9WLB5</accession>
<feature type="region of interest" description="Disordered" evidence="1">
    <location>
        <begin position="434"/>
        <end position="455"/>
    </location>
</feature>
<feature type="compositionally biased region" description="Basic and acidic residues" evidence="1">
    <location>
        <begin position="434"/>
        <end position="449"/>
    </location>
</feature>
<dbReference type="EMBL" id="CAUYUJ010018933">
    <property type="protein sequence ID" value="CAK0887373.1"/>
    <property type="molecule type" value="Genomic_DNA"/>
</dbReference>
<comment type="caution">
    <text evidence="2">The sequence shown here is derived from an EMBL/GenBank/DDBJ whole genome shotgun (WGS) entry which is preliminary data.</text>
</comment>
<feature type="compositionally biased region" description="Polar residues" evidence="1">
    <location>
        <begin position="140"/>
        <end position="156"/>
    </location>
</feature>
<sequence>MGSCDAVLARLLPHGDGDCPSWKVLQHEWFGQLWDGSRRCDLLDAVGFQKARSDLKEFLERATHHAVQRRCKDEGLKIKHTDIPTTMDLFPTERSKMASLVLQEFDASRPEETEAMVIYNDLKAFADKACVKKYSPSQPEVATNKDQAAAQTNVQSKTDDTWKPMEFSQWVQKAAESEKTGSIDGLTLAERRDVMSALQKRFDEMNKASYPPYSTLGLIIDVQMPDRKSDSKGRQQNIKPKVSVTIGTVSDEAAKQKDDLGAATDIPIWGTVITKAVADTVTHGMVYSIGDSYANGPPLFLDGTKHCNPYTTTCNLGWLLPVHAPKVETIQVDENVPALEDDKSVKTEDAQAAKPEESAITKHELDSAQPAEPSTKRQRKAQPVEQPKCIAQIIMKEISVEVNGIKYTYDAPHLRLDALGPPRAKVMRQAVGRDLEPREKTVRAPKEKGPSFLLL</sequence>
<evidence type="ECO:0000313" key="3">
    <source>
        <dbReference type="Proteomes" id="UP001189429"/>
    </source>
</evidence>
<keyword evidence="3" id="KW-1185">Reference proteome</keyword>
<organism evidence="2 3">
    <name type="scientific">Prorocentrum cordatum</name>
    <dbReference type="NCBI Taxonomy" id="2364126"/>
    <lineage>
        <taxon>Eukaryota</taxon>
        <taxon>Sar</taxon>
        <taxon>Alveolata</taxon>
        <taxon>Dinophyceae</taxon>
        <taxon>Prorocentrales</taxon>
        <taxon>Prorocentraceae</taxon>
        <taxon>Prorocentrum</taxon>
    </lineage>
</organism>
<gene>
    <name evidence="2" type="ORF">PCOR1329_LOCUS68452</name>
</gene>
<evidence type="ECO:0000256" key="1">
    <source>
        <dbReference type="SAM" id="MobiDB-lite"/>
    </source>
</evidence>
<protein>
    <recommendedName>
        <fullName evidence="4">Aurora kinase</fullName>
    </recommendedName>
</protein>
<dbReference type="Proteomes" id="UP001189429">
    <property type="component" value="Unassembled WGS sequence"/>
</dbReference>
<reference evidence="2" key="1">
    <citation type="submission" date="2023-10" db="EMBL/GenBank/DDBJ databases">
        <authorList>
            <person name="Chen Y."/>
            <person name="Shah S."/>
            <person name="Dougan E. K."/>
            <person name="Thang M."/>
            <person name="Chan C."/>
        </authorList>
    </citation>
    <scope>NUCLEOTIDE SEQUENCE [LARGE SCALE GENOMIC DNA]</scope>
</reference>
<feature type="region of interest" description="Disordered" evidence="1">
    <location>
        <begin position="140"/>
        <end position="160"/>
    </location>
</feature>
<proteinExistence type="predicted"/>